<dbReference type="EMBL" id="RBNH01000020">
    <property type="protein sequence ID" value="RKO20839.1"/>
    <property type="molecule type" value="Genomic_DNA"/>
</dbReference>
<protein>
    <submittedName>
        <fullName evidence="1">Uncharacterized protein</fullName>
    </submittedName>
</protein>
<gene>
    <name evidence="1" type="ORF">D7Z96_17740</name>
</gene>
<evidence type="ECO:0000313" key="2">
    <source>
        <dbReference type="Proteomes" id="UP000273159"/>
    </source>
</evidence>
<sequence length="103" mass="10934">MTTATDHQLTALGEPDTRAAISLSTTRPADMGLLDTLTTRVHCRTPMQRVDPQILPVRQPVYVDGTSAVALGTGEVSEHVETYRCACGFTIDAPVLSGHALAS</sequence>
<comment type="caution">
    <text evidence="1">The sequence shown here is derived from an EMBL/GenBank/DDBJ whole genome shotgun (WGS) entry which is preliminary data.</text>
</comment>
<proteinExistence type="predicted"/>
<dbReference type="Proteomes" id="UP000273159">
    <property type="component" value="Unassembled WGS sequence"/>
</dbReference>
<reference evidence="2" key="2">
    <citation type="submission" date="2018-10" db="EMBL/GenBank/DDBJ databases">
        <authorList>
            <person name="Wang Y."/>
            <person name="Wang J."/>
            <person name="Yang X."/>
            <person name="Wang Z."/>
            <person name="Huang Y."/>
        </authorList>
    </citation>
    <scope>NUCLEOTIDE SEQUENCE [LARGE SCALE GENOMIC DNA]</scope>
    <source>
        <strain evidence="2">J015</strain>
    </source>
</reference>
<name>A0A3B0FLR5_PSEPS</name>
<evidence type="ECO:0000313" key="1">
    <source>
        <dbReference type="EMBL" id="RKO20839.1"/>
    </source>
</evidence>
<reference evidence="1 2" key="1">
    <citation type="submission" date="2018-10" db="EMBL/GenBank/DDBJ databases">
        <title>Genome-guide identification and characterization of bacteria that degrade polycyclic aromatic hydrocarbons and resist hexavalent chromium simultaneously.</title>
        <authorList>
            <person name="Feng H."/>
        </authorList>
    </citation>
    <scope>NUCLEOTIDE SEQUENCE [LARGE SCALE GENOMIC DNA]</scope>
    <source>
        <strain evidence="1 2">J015</strain>
    </source>
</reference>
<organism evidence="1 2">
    <name type="scientific">Pseudarthrobacter phenanthrenivorans</name>
    <name type="common">Arthrobacter phenanthrenivorans</name>
    <dbReference type="NCBI Taxonomy" id="361575"/>
    <lineage>
        <taxon>Bacteria</taxon>
        <taxon>Bacillati</taxon>
        <taxon>Actinomycetota</taxon>
        <taxon>Actinomycetes</taxon>
        <taxon>Micrococcales</taxon>
        <taxon>Micrococcaceae</taxon>
        <taxon>Pseudarthrobacter</taxon>
    </lineage>
</organism>
<accession>A0A3B0FLR5</accession>
<dbReference type="RefSeq" id="WP_120693373.1">
    <property type="nucleotide sequence ID" value="NZ_RBNH01000020.1"/>
</dbReference>
<dbReference type="AlphaFoldDB" id="A0A3B0FLR5"/>